<keyword evidence="1" id="KW-0812">Transmembrane</keyword>
<evidence type="ECO:0000313" key="3">
    <source>
        <dbReference type="Proteomes" id="UP000322025"/>
    </source>
</evidence>
<keyword evidence="1" id="KW-0472">Membrane</keyword>
<reference evidence="2" key="1">
    <citation type="submission" date="2019-07" db="EMBL/GenBank/DDBJ databases">
        <authorList>
            <person name="Wongkuna S."/>
            <person name="Scaria J."/>
        </authorList>
    </citation>
    <scope>NUCLEOTIDE SEQUENCE [LARGE SCALE GENOMIC DNA]</scope>
    <source>
        <strain evidence="2">SW178</strain>
    </source>
</reference>
<keyword evidence="1" id="KW-1133">Transmembrane helix</keyword>
<feature type="transmembrane region" description="Helical" evidence="1">
    <location>
        <begin position="12"/>
        <end position="31"/>
    </location>
</feature>
<proteinExistence type="predicted"/>
<comment type="caution">
    <text evidence="2">The sequence shown here is derived from an EMBL/GenBank/DDBJ whole genome shotgun (WGS) entry which is preliminary data.</text>
</comment>
<dbReference type="Pfam" id="PF20122">
    <property type="entry name" value="DUF6512"/>
    <property type="match status" value="1"/>
</dbReference>
<protein>
    <submittedName>
        <fullName evidence="2">Uncharacterized protein</fullName>
    </submittedName>
</protein>
<dbReference type="Proteomes" id="UP000322025">
    <property type="component" value="Unassembled WGS sequence"/>
</dbReference>
<dbReference type="OrthoDB" id="48209at2"/>
<evidence type="ECO:0000313" key="2">
    <source>
        <dbReference type="EMBL" id="KAA8501437.1"/>
    </source>
</evidence>
<dbReference type="InterPro" id="IPR045407">
    <property type="entry name" value="DUF6512"/>
</dbReference>
<dbReference type="AlphaFoldDB" id="A0A5M9HXN9"/>
<feature type="transmembrane region" description="Helical" evidence="1">
    <location>
        <begin position="108"/>
        <end position="130"/>
    </location>
</feature>
<organism evidence="2 3">
    <name type="scientific">Mediterraneibacter catenae</name>
    <dbReference type="NCBI Taxonomy" id="2594882"/>
    <lineage>
        <taxon>Bacteria</taxon>
        <taxon>Bacillati</taxon>
        <taxon>Bacillota</taxon>
        <taxon>Clostridia</taxon>
        <taxon>Lachnospirales</taxon>
        <taxon>Lachnospiraceae</taxon>
        <taxon>Mediterraneibacter</taxon>
    </lineage>
</organism>
<dbReference type="EMBL" id="VMSO01000009">
    <property type="protein sequence ID" value="KAA8501437.1"/>
    <property type="molecule type" value="Genomic_DNA"/>
</dbReference>
<sequence>MQVFFMKNIRFYLIIGFIFTSALGTLSHFFYDWSDQNLLIGLISPVNESTWEHMKLVFFPILSWSFFIPHPVSESSPSLRPALLLGGLSGTFLIPVLFYTYSGILGHNITWIDITIFFISVFSAFFYAWRLQDSARIYRKRTAIYFLTVLFLILFILFTFLPPDIGLFAEP</sequence>
<feature type="transmembrane region" description="Helical" evidence="1">
    <location>
        <begin position="82"/>
        <end position="102"/>
    </location>
</feature>
<accession>A0A5M9HXN9</accession>
<evidence type="ECO:0000256" key="1">
    <source>
        <dbReference type="SAM" id="Phobius"/>
    </source>
</evidence>
<gene>
    <name evidence="2" type="ORF">FNY66_08870</name>
</gene>
<keyword evidence="3" id="KW-1185">Reference proteome</keyword>
<name>A0A5M9HXN9_9FIRM</name>
<feature type="transmembrane region" description="Helical" evidence="1">
    <location>
        <begin position="51"/>
        <end position="70"/>
    </location>
</feature>
<feature type="transmembrane region" description="Helical" evidence="1">
    <location>
        <begin position="142"/>
        <end position="161"/>
    </location>
</feature>